<keyword evidence="2" id="KW-0680">Restriction system</keyword>
<keyword evidence="6" id="KW-1185">Reference proteome</keyword>
<dbReference type="SUPFAM" id="SSF116734">
    <property type="entry name" value="DNA methylase specificity domain"/>
    <property type="match status" value="2"/>
</dbReference>
<proteinExistence type="inferred from homology"/>
<evidence type="ECO:0000256" key="3">
    <source>
        <dbReference type="ARBA" id="ARBA00023125"/>
    </source>
</evidence>
<dbReference type="InterPro" id="IPR044946">
    <property type="entry name" value="Restrct_endonuc_typeI_TRD_sf"/>
</dbReference>
<dbReference type="PANTHER" id="PTHR30408">
    <property type="entry name" value="TYPE-1 RESTRICTION ENZYME ECOKI SPECIFICITY PROTEIN"/>
    <property type="match status" value="1"/>
</dbReference>
<evidence type="ECO:0000256" key="1">
    <source>
        <dbReference type="ARBA" id="ARBA00010923"/>
    </source>
</evidence>
<name>A0ABP9XGS8_9DEIO</name>
<gene>
    <name evidence="5" type="ORF">Dalu01_02519</name>
</gene>
<dbReference type="InterPro" id="IPR000055">
    <property type="entry name" value="Restrct_endonuc_typeI_TRD"/>
</dbReference>
<keyword evidence="3" id="KW-0238">DNA-binding</keyword>
<sequence length="472" mass="52574">MGSEWREVEFGKLCSIRRGASPRPIQDWIVPDGMPWVKISDATSSGSRYIEETGEFIKWEGESKSFRVYPGDLILSNSATPGIPKLMSIDACVHDGWLILREFNGLDKTFAFYLLLNERQSIVSQGNGSVFTNLKTDILKSHRVSIPNLDTQRRIAAILSAFDDKIELNRRMSRTLEQMARALFKSWFVDFDPVRAKMRGEMPEGMDAETAALFPDEMEEVEGREVPRGWEWKSLAEVTSFLNRGVTPKYVEQGGMLVLNQKCIRDLKIDYCKARRHSAEKAVAFDKIIQVGDVLVNSTGTGTLGRVAQVLSLPETSTIDTHVTIVRANAEVVISSYFGVFLETREGEIEALGVGSTGQTELSRTALGSLPFLLPSQRLQKAFHKEVDRLRQLSDRNDYESARLAQLRDSLLPRLLSGEVDVSAWAEAESITERLDAVYASEESRLSAGVRALSDEALLQAQGRAWSDGGGS</sequence>
<comment type="similarity">
    <text evidence="1">Belongs to the type-I restriction system S methylase family.</text>
</comment>
<evidence type="ECO:0000259" key="4">
    <source>
        <dbReference type="Pfam" id="PF01420"/>
    </source>
</evidence>
<dbReference type="Gene3D" id="3.90.220.20">
    <property type="entry name" value="DNA methylase specificity domains"/>
    <property type="match status" value="2"/>
</dbReference>
<dbReference type="InterPro" id="IPR052021">
    <property type="entry name" value="Type-I_RS_S_subunit"/>
</dbReference>
<organism evidence="5 6">
    <name type="scientific">Deinococcus aluminii</name>
    <dbReference type="NCBI Taxonomy" id="1656885"/>
    <lineage>
        <taxon>Bacteria</taxon>
        <taxon>Thermotogati</taxon>
        <taxon>Deinococcota</taxon>
        <taxon>Deinococci</taxon>
        <taxon>Deinococcales</taxon>
        <taxon>Deinococcaceae</taxon>
        <taxon>Deinococcus</taxon>
    </lineage>
</organism>
<dbReference type="CDD" id="cd17283">
    <property type="entry name" value="RMtype1_S_Hpy180ORF7835P_TRD2-CR2_like"/>
    <property type="match status" value="1"/>
</dbReference>
<dbReference type="Pfam" id="PF01420">
    <property type="entry name" value="Methylase_S"/>
    <property type="match status" value="1"/>
</dbReference>
<dbReference type="Proteomes" id="UP001404956">
    <property type="component" value="Unassembled WGS sequence"/>
</dbReference>
<comment type="caution">
    <text evidence="5">The sequence shown here is derived from an EMBL/GenBank/DDBJ whole genome shotgun (WGS) entry which is preliminary data.</text>
</comment>
<accession>A0ABP9XGS8</accession>
<protein>
    <recommendedName>
        <fullName evidence="4">Type I restriction modification DNA specificity domain-containing protein</fullName>
    </recommendedName>
</protein>
<dbReference type="EMBL" id="BAABRV010000006">
    <property type="protein sequence ID" value="GAA5534111.1"/>
    <property type="molecule type" value="Genomic_DNA"/>
</dbReference>
<dbReference type="PANTHER" id="PTHR30408:SF13">
    <property type="entry name" value="TYPE I RESTRICTION ENZYME HINDI SPECIFICITY SUBUNIT"/>
    <property type="match status" value="1"/>
</dbReference>
<evidence type="ECO:0000256" key="2">
    <source>
        <dbReference type="ARBA" id="ARBA00022747"/>
    </source>
</evidence>
<evidence type="ECO:0000313" key="6">
    <source>
        <dbReference type="Proteomes" id="UP001404956"/>
    </source>
</evidence>
<reference evidence="5 6" key="1">
    <citation type="submission" date="2024-02" db="EMBL/GenBank/DDBJ databases">
        <title>Deinococcus aluminii NBRC 112889.</title>
        <authorList>
            <person name="Ichikawa N."/>
            <person name="Katano-Makiyama Y."/>
            <person name="Hidaka K."/>
        </authorList>
    </citation>
    <scope>NUCLEOTIDE SEQUENCE [LARGE SCALE GENOMIC DNA]</scope>
    <source>
        <strain evidence="5 6">NBRC 112889</strain>
    </source>
</reference>
<dbReference type="Gene3D" id="1.10.287.1120">
    <property type="entry name" value="Bipartite methylase S protein"/>
    <property type="match status" value="1"/>
</dbReference>
<feature type="domain" description="Type I restriction modification DNA specificity" evidence="4">
    <location>
        <begin position="3"/>
        <end position="178"/>
    </location>
</feature>
<evidence type="ECO:0000313" key="5">
    <source>
        <dbReference type="EMBL" id="GAA5534111.1"/>
    </source>
</evidence>